<keyword evidence="11" id="KW-0645">Protease</keyword>
<organism evidence="33 34">
    <name type="scientific">Coxiella burnetii (strain Dugway 5J108-111)</name>
    <dbReference type="NCBI Taxonomy" id="434922"/>
    <lineage>
        <taxon>Bacteria</taxon>
        <taxon>Pseudomonadati</taxon>
        <taxon>Pseudomonadota</taxon>
        <taxon>Gammaproteobacteria</taxon>
        <taxon>Legionellales</taxon>
        <taxon>Coxiellaceae</taxon>
        <taxon>Coxiella</taxon>
    </lineage>
</organism>
<dbReference type="AlphaFoldDB" id="A9KBA5"/>
<comment type="function">
    <text evidence="1">Cell wall formation. Synthesis of cross-linked peptidoglycan from the lipid intermediates. The enzyme has a penicillin-insensitive transglycosylase N-terminal domain (formation of linear glycan strands) and a penicillin-sensitive transpeptidase C-terminal domain (cross-linking of the peptide subunits).</text>
</comment>
<evidence type="ECO:0000259" key="31">
    <source>
        <dbReference type="Pfam" id="PF00912"/>
    </source>
</evidence>
<dbReference type="GO" id="GO:0005886">
    <property type="term" value="C:plasma membrane"/>
    <property type="evidence" value="ECO:0007669"/>
    <property type="project" value="UniProtKB-SubCell"/>
</dbReference>
<dbReference type="Pfam" id="PF00912">
    <property type="entry name" value="Transgly"/>
    <property type="match status" value="1"/>
</dbReference>
<evidence type="ECO:0000256" key="27">
    <source>
        <dbReference type="ARBA" id="ARBA00060592"/>
    </source>
</evidence>
<protein>
    <recommendedName>
        <fullName evidence="7">Penicillin-binding protein 1A</fullName>
        <ecNumber evidence="25">2.4.99.28</ecNumber>
        <ecNumber evidence="6">3.4.16.4</ecNumber>
    </recommendedName>
</protein>
<dbReference type="GO" id="GO:0046677">
    <property type="term" value="P:response to antibiotic"/>
    <property type="evidence" value="ECO:0007669"/>
    <property type="project" value="UniProtKB-KW"/>
</dbReference>
<keyword evidence="18" id="KW-0573">Peptidoglycan synthesis</keyword>
<dbReference type="PANTHER" id="PTHR32282">
    <property type="entry name" value="BINDING PROTEIN TRANSPEPTIDASE, PUTATIVE-RELATED"/>
    <property type="match status" value="1"/>
</dbReference>
<evidence type="ECO:0000256" key="28">
    <source>
        <dbReference type="SAM" id="MobiDB-lite"/>
    </source>
</evidence>
<dbReference type="Proteomes" id="UP000008555">
    <property type="component" value="Chromosome"/>
</dbReference>
<dbReference type="Gene3D" id="1.10.3810.10">
    <property type="entry name" value="Biosynthetic peptidoglycan transglycosylase-like"/>
    <property type="match status" value="1"/>
</dbReference>
<evidence type="ECO:0000256" key="1">
    <source>
        <dbReference type="ARBA" id="ARBA00002624"/>
    </source>
</evidence>
<dbReference type="InterPro" id="IPR050396">
    <property type="entry name" value="Glycosyltr_51/Transpeptidase"/>
</dbReference>
<dbReference type="CAZy" id="GT51">
    <property type="family name" value="Glycosyltransferase Family 51"/>
</dbReference>
<dbReference type="Gene3D" id="3.40.710.10">
    <property type="entry name" value="DD-peptidase/beta-lactamase superfamily"/>
    <property type="match status" value="2"/>
</dbReference>
<dbReference type="Pfam" id="PF17092">
    <property type="entry name" value="PCB_OB"/>
    <property type="match status" value="1"/>
</dbReference>
<keyword evidence="15" id="KW-0378">Hydrolase</keyword>
<evidence type="ECO:0000256" key="16">
    <source>
        <dbReference type="ARBA" id="ARBA00022960"/>
    </source>
</evidence>
<dbReference type="FunFam" id="3.40.710.10:FF:000042">
    <property type="entry name" value="Penicillin-binding protein 1A"/>
    <property type="match status" value="1"/>
</dbReference>
<feature type="region of interest" description="Disordered" evidence="28">
    <location>
        <begin position="772"/>
        <end position="793"/>
    </location>
</feature>
<evidence type="ECO:0000256" key="9">
    <source>
        <dbReference type="ARBA" id="ARBA00022519"/>
    </source>
</evidence>
<evidence type="ECO:0000259" key="30">
    <source>
        <dbReference type="Pfam" id="PF00905"/>
    </source>
</evidence>
<evidence type="ECO:0000256" key="7">
    <source>
        <dbReference type="ARBA" id="ARBA00018638"/>
    </source>
</evidence>
<dbReference type="RefSeq" id="WP_011996417.1">
    <property type="nucleotide sequence ID" value="NC_009727.1"/>
</dbReference>
<comment type="pathway">
    <text evidence="27">Glycan biosynthesis.</text>
</comment>
<keyword evidence="10" id="KW-0121">Carboxypeptidase</keyword>
<name>A9KBA5_COXBN</name>
<keyword evidence="9" id="KW-0997">Cell inner membrane</keyword>
<evidence type="ECO:0000256" key="10">
    <source>
        <dbReference type="ARBA" id="ARBA00022645"/>
    </source>
</evidence>
<comment type="catalytic activity">
    <reaction evidence="26">
        <text>[GlcNAc-(1-&gt;4)-Mur2Ac(oyl-L-Ala-gamma-D-Glu-L-Lys-D-Ala-D-Ala)](n)-di-trans,octa-cis-undecaprenyl diphosphate + beta-D-GlcNAc-(1-&gt;4)-Mur2Ac(oyl-L-Ala-gamma-D-Glu-L-Lys-D-Ala-D-Ala)-di-trans,octa-cis-undecaprenyl diphosphate = [GlcNAc-(1-&gt;4)-Mur2Ac(oyl-L-Ala-gamma-D-Glu-L-Lys-D-Ala-D-Ala)](n+1)-di-trans,octa-cis-undecaprenyl diphosphate + di-trans,octa-cis-undecaprenyl diphosphate + H(+)</text>
        <dbReference type="Rhea" id="RHEA:23708"/>
        <dbReference type="Rhea" id="RHEA-COMP:9602"/>
        <dbReference type="Rhea" id="RHEA-COMP:9603"/>
        <dbReference type="ChEBI" id="CHEBI:15378"/>
        <dbReference type="ChEBI" id="CHEBI:58405"/>
        <dbReference type="ChEBI" id="CHEBI:60033"/>
        <dbReference type="ChEBI" id="CHEBI:78435"/>
        <dbReference type="EC" id="2.4.99.28"/>
    </reaction>
</comment>
<evidence type="ECO:0000259" key="32">
    <source>
        <dbReference type="Pfam" id="PF17092"/>
    </source>
</evidence>
<dbReference type="InterPro" id="IPR001264">
    <property type="entry name" value="Glyco_trans_51"/>
</dbReference>
<evidence type="ECO:0000256" key="23">
    <source>
        <dbReference type="ARBA" id="ARBA00023316"/>
    </source>
</evidence>
<keyword evidence="17" id="KW-0735">Signal-anchor</keyword>
<keyword evidence="12" id="KW-0328">Glycosyltransferase</keyword>
<dbReference type="SUPFAM" id="SSF56601">
    <property type="entry name" value="beta-lactamase/transpeptidase-like"/>
    <property type="match status" value="1"/>
</dbReference>
<dbReference type="GO" id="GO:0009252">
    <property type="term" value="P:peptidoglycan biosynthetic process"/>
    <property type="evidence" value="ECO:0007669"/>
    <property type="project" value="UniProtKB-UniPathway"/>
</dbReference>
<evidence type="ECO:0000256" key="4">
    <source>
        <dbReference type="ARBA" id="ARBA00007090"/>
    </source>
</evidence>
<evidence type="ECO:0000256" key="12">
    <source>
        <dbReference type="ARBA" id="ARBA00022676"/>
    </source>
</evidence>
<feature type="domain" description="Penicillin-binding protein OB-like" evidence="32">
    <location>
        <begin position="328"/>
        <end position="425"/>
    </location>
</feature>
<evidence type="ECO:0000256" key="8">
    <source>
        <dbReference type="ARBA" id="ARBA00022475"/>
    </source>
</evidence>
<evidence type="ECO:0000256" key="24">
    <source>
        <dbReference type="ARBA" id="ARBA00034000"/>
    </source>
</evidence>
<evidence type="ECO:0000256" key="20">
    <source>
        <dbReference type="ARBA" id="ARBA00023136"/>
    </source>
</evidence>
<dbReference type="GO" id="GO:0030288">
    <property type="term" value="C:outer membrane-bounded periplasmic space"/>
    <property type="evidence" value="ECO:0007669"/>
    <property type="project" value="TreeGrafter"/>
</dbReference>
<dbReference type="PANTHER" id="PTHR32282:SF27">
    <property type="entry name" value="PENICILLIN-BINDING PROTEIN 1A"/>
    <property type="match status" value="1"/>
</dbReference>
<evidence type="ECO:0000256" key="29">
    <source>
        <dbReference type="SAM" id="Phobius"/>
    </source>
</evidence>
<evidence type="ECO:0000256" key="19">
    <source>
        <dbReference type="ARBA" id="ARBA00022989"/>
    </source>
</evidence>
<evidence type="ECO:0000256" key="13">
    <source>
        <dbReference type="ARBA" id="ARBA00022679"/>
    </source>
</evidence>
<evidence type="ECO:0000313" key="33">
    <source>
        <dbReference type="EMBL" id="ABS76701.1"/>
    </source>
</evidence>
<evidence type="ECO:0000256" key="14">
    <source>
        <dbReference type="ARBA" id="ARBA00022692"/>
    </source>
</evidence>
<keyword evidence="22" id="KW-0511">Multifunctional enzyme</keyword>
<feature type="domain" description="Glycosyl transferase family 51" evidence="31">
    <location>
        <begin position="59"/>
        <end position="233"/>
    </location>
</feature>
<keyword evidence="16" id="KW-0133">Cell shape</keyword>
<dbReference type="GO" id="GO:0071555">
    <property type="term" value="P:cell wall organization"/>
    <property type="evidence" value="ECO:0007669"/>
    <property type="project" value="UniProtKB-KW"/>
</dbReference>
<accession>A9KBA5</accession>
<dbReference type="InterPro" id="IPR036950">
    <property type="entry name" value="PBP_transglycosylase"/>
</dbReference>
<evidence type="ECO:0000256" key="2">
    <source>
        <dbReference type="ARBA" id="ARBA00004249"/>
    </source>
</evidence>
<dbReference type="GO" id="GO:0006508">
    <property type="term" value="P:proteolysis"/>
    <property type="evidence" value="ECO:0007669"/>
    <property type="project" value="UniProtKB-KW"/>
</dbReference>
<evidence type="ECO:0000256" key="17">
    <source>
        <dbReference type="ARBA" id="ARBA00022968"/>
    </source>
</evidence>
<keyword evidence="19 29" id="KW-1133">Transmembrane helix</keyword>
<dbReference type="EC" id="3.4.16.4" evidence="6"/>
<evidence type="ECO:0000256" key="3">
    <source>
        <dbReference type="ARBA" id="ARBA00004752"/>
    </source>
</evidence>
<comment type="similarity">
    <text evidence="4">In the C-terminal section; belongs to the transpeptidase family.</text>
</comment>
<comment type="pathway">
    <text evidence="3">Cell wall biogenesis; peptidoglycan biosynthesis.</text>
</comment>
<dbReference type="InterPro" id="IPR023346">
    <property type="entry name" value="Lysozyme-like_dom_sf"/>
</dbReference>
<keyword evidence="23" id="KW-0961">Cell wall biogenesis/degradation</keyword>
<dbReference type="HOGENOM" id="CLU_006354_2_4_6"/>
<comment type="subcellular location">
    <subcellularLocation>
        <location evidence="2">Cell inner membrane</location>
        <topology evidence="2">Single-pass type II membrane protein</topology>
    </subcellularLocation>
</comment>
<comment type="catalytic activity">
    <reaction evidence="24">
        <text>Preferential cleavage: (Ac)2-L-Lys-D-Ala-|-D-Ala. Also transpeptidation of peptidyl-alanyl moieties that are N-acyl substituents of D-alanine.</text>
        <dbReference type="EC" id="3.4.16.4"/>
    </reaction>
</comment>
<comment type="similarity">
    <text evidence="5">In the N-terminal section; belongs to the glycosyltransferase 51 family.</text>
</comment>
<dbReference type="GO" id="GO:0008955">
    <property type="term" value="F:peptidoglycan glycosyltransferase activity"/>
    <property type="evidence" value="ECO:0007669"/>
    <property type="project" value="UniProtKB-EC"/>
</dbReference>
<dbReference type="InterPro" id="IPR031376">
    <property type="entry name" value="PCB_OB"/>
</dbReference>
<keyword evidence="14 29" id="KW-0812">Transmembrane</keyword>
<evidence type="ECO:0000256" key="25">
    <source>
        <dbReference type="ARBA" id="ARBA00044770"/>
    </source>
</evidence>
<evidence type="ECO:0000256" key="22">
    <source>
        <dbReference type="ARBA" id="ARBA00023268"/>
    </source>
</evidence>
<dbReference type="EMBL" id="CP000733">
    <property type="protein sequence ID" value="ABS76701.1"/>
    <property type="molecule type" value="Genomic_DNA"/>
</dbReference>
<keyword evidence="20 29" id="KW-0472">Membrane</keyword>
<evidence type="ECO:0000256" key="15">
    <source>
        <dbReference type="ARBA" id="ARBA00022801"/>
    </source>
</evidence>
<proteinExistence type="inferred from homology"/>
<dbReference type="FunFam" id="1.10.3810.10:FF:000003">
    <property type="entry name" value="Penicillin-binding protein 1a"/>
    <property type="match status" value="1"/>
</dbReference>
<dbReference type="EC" id="2.4.99.28" evidence="25"/>
<dbReference type="SUPFAM" id="SSF53955">
    <property type="entry name" value="Lysozyme-like"/>
    <property type="match status" value="1"/>
</dbReference>
<feature type="transmembrane region" description="Helical" evidence="29">
    <location>
        <begin position="12"/>
        <end position="33"/>
    </location>
</feature>
<dbReference type="Pfam" id="PF00905">
    <property type="entry name" value="Transpeptidase"/>
    <property type="match status" value="1"/>
</dbReference>
<gene>
    <name evidence="33" type="primary">ponA</name>
    <name evidence="33" type="ordered locus">CBUD_0118</name>
</gene>
<dbReference type="InterPro" id="IPR012338">
    <property type="entry name" value="Beta-lactam/transpept-like"/>
</dbReference>
<evidence type="ECO:0000256" key="21">
    <source>
        <dbReference type="ARBA" id="ARBA00023251"/>
    </source>
</evidence>
<sequence>MSKVRHFAVHTIWALFSLAFTIVLVMAVIYVYMEWRLPDVKTLRDVHLQVPLRIYTADDKLITQFGTKRRIPVTLDQVPKPLIHAVLATEDARFYEHPGVDLISIIRAAKAVILTGKRSQGASTITMQVARNFFLTRKKTYTRKINEILLALKIDKELSKDKILELYLNKIYFGNRAYGVAAAAEVCYGKPLNQLTLPQMAMIAGLPQAPSRNNPLENPKAALLRRDHVLKRMLEVNFITKENYLKAIKAPLTAKYHAATTQVKAPYMAEMVREAVVDQYGEEAYDRGLNVYTTISSKLQKEANRSLRDGLIAYDERHGYRKAQQNLGAFDRDIWLAALKEKPIVDGITPAAVTTINSRSIVVLLPDGRAITVPWSGLSWARPALENGYVGLAPRQASDIVKVGDVVEVIQARNEQWWLTQIPEVEGGLVALNPQDGAVNALIGGFDYEHSNFNRITQAERQPGSNFKPFLYSVALAKGYTLASMINDAPVVMQDSGENALWRPMNDTRKFYGPTSIRMGLIKSRNLVSIRLLQKIGIPYAIEYLTRFGFDPNVLPHSLSLALGSATLPPLQVASGYAIFANGGYRVTPYFISRIEDQSHHVLFQAKPPRACSACITNPNATAEQLPNPMAPQVITPQNAYLITQAMHDVIQYGTGRRAKVLNRPDLAGKTGTTNDQVDAWFSGFNANLETTVWVGYDNLRSLHEYGAQAALPIWIQFMRAALQGQPEASLPQPPGMVMVRIDPHTGLLASPNQPDARFEIFRQRYAPTQFSTASSDNAGAPNDSDSEDQHLF</sequence>
<keyword evidence="8" id="KW-1003">Cell membrane</keyword>
<dbReference type="NCBIfam" id="TIGR02074">
    <property type="entry name" value="PBP_1a_fam"/>
    <property type="match status" value="1"/>
</dbReference>
<keyword evidence="13" id="KW-0808">Transferase</keyword>
<dbReference type="GO" id="GO:0008658">
    <property type="term" value="F:penicillin binding"/>
    <property type="evidence" value="ECO:0007669"/>
    <property type="project" value="InterPro"/>
</dbReference>
<dbReference type="KEGG" id="cbd:CBUD_0118"/>
<evidence type="ECO:0000256" key="18">
    <source>
        <dbReference type="ARBA" id="ARBA00022984"/>
    </source>
</evidence>
<keyword evidence="21" id="KW-0046">Antibiotic resistance</keyword>
<evidence type="ECO:0000256" key="5">
    <source>
        <dbReference type="ARBA" id="ARBA00007739"/>
    </source>
</evidence>
<evidence type="ECO:0000256" key="11">
    <source>
        <dbReference type="ARBA" id="ARBA00022670"/>
    </source>
</evidence>
<dbReference type="InterPro" id="IPR001460">
    <property type="entry name" value="PCN-bd_Tpept"/>
</dbReference>
<feature type="domain" description="Penicillin-binding protein transpeptidase" evidence="30">
    <location>
        <begin position="427"/>
        <end position="714"/>
    </location>
</feature>
<dbReference type="GO" id="GO:0009002">
    <property type="term" value="F:serine-type D-Ala-D-Ala carboxypeptidase activity"/>
    <property type="evidence" value="ECO:0007669"/>
    <property type="project" value="UniProtKB-EC"/>
</dbReference>
<evidence type="ECO:0000313" key="34">
    <source>
        <dbReference type="Proteomes" id="UP000008555"/>
    </source>
</evidence>
<evidence type="ECO:0000256" key="26">
    <source>
        <dbReference type="ARBA" id="ARBA00049902"/>
    </source>
</evidence>
<reference evidence="33 34" key="1">
    <citation type="journal article" date="2009" name="Infect. Immun.">
        <title>Comparative genomics reveal extensive transposon-mediated genomic plasticity and diversity among potential effector proteins within the genus Coxiella.</title>
        <authorList>
            <person name="Beare P.A."/>
            <person name="Unsworth N."/>
            <person name="Andoh M."/>
            <person name="Voth D.E."/>
            <person name="Omsland A."/>
            <person name="Gilk S.D."/>
            <person name="Williams K.P."/>
            <person name="Sobral B.W."/>
            <person name="Kupko J.J.III."/>
            <person name="Porcella S.F."/>
            <person name="Samuel J.E."/>
            <person name="Heinzen R.A."/>
        </authorList>
    </citation>
    <scope>NUCLEOTIDE SEQUENCE [LARGE SCALE GENOMIC DNA]</scope>
    <source>
        <strain evidence="33 34">Dugway 5J108-111</strain>
    </source>
</reference>
<evidence type="ECO:0000256" key="6">
    <source>
        <dbReference type="ARBA" id="ARBA00012448"/>
    </source>
</evidence>
<dbReference type="UniPathway" id="UPA00219"/>
<dbReference type="GO" id="GO:0008360">
    <property type="term" value="P:regulation of cell shape"/>
    <property type="evidence" value="ECO:0007669"/>
    <property type="project" value="UniProtKB-KW"/>
</dbReference>